<dbReference type="RefSeq" id="WP_205363567.1">
    <property type="nucleotide sequence ID" value="NZ_JADKYB010000030.1"/>
</dbReference>
<accession>A0ABS2U320</accession>
<dbReference type="EMBL" id="JADKYB010000030">
    <property type="protein sequence ID" value="MBM9509979.1"/>
    <property type="molecule type" value="Genomic_DNA"/>
</dbReference>
<protein>
    <submittedName>
        <fullName evidence="1">Uncharacterized protein</fullName>
    </submittedName>
</protein>
<sequence>MTLQWNTDAPAGSQWQRQFTLTNADGSLIDLTGLAWEFVVRPSVTDITSPALISVTTTPGAQGSITVDLPTSTLTVTLTPAATAVLKKGFYPLALWSAPTDASTRTAWVTGMFNSFPAALP</sequence>
<gene>
    <name evidence="1" type="ORF">ITX44_36575</name>
</gene>
<reference evidence="1 2" key="1">
    <citation type="submission" date="2021-01" db="EMBL/GenBank/DDBJ databases">
        <title>Streptomyces acididurans sp. nov., isolated from a peat swamp forest soil.</title>
        <authorList>
            <person name="Chantavorakit T."/>
            <person name="Duangmal K."/>
        </authorList>
    </citation>
    <scope>NUCLEOTIDE SEQUENCE [LARGE SCALE GENOMIC DNA]</scope>
    <source>
        <strain evidence="1 2">KK5PA1</strain>
    </source>
</reference>
<proteinExistence type="predicted"/>
<name>A0ABS2U320_9ACTN</name>
<comment type="caution">
    <text evidence="1">The sequence shown here is derived from an EMBL/GenBank/DDBJ whole genome shotgun (WGS) entry which is preliminary data.</text>
</comment>
<organism evidence="1 2">
    <name type="scientific">Actinacidiphila acididurans</name>
    <dbReference type="NCBI Taxonomy" id="2784346"/>
    <lineage>
        <taxon>Bacteria</taxon>
        <taxon>Bacillati</taxon>
        <taxon>Actinomycetota</taxon>
        <taxon>Actinomycetes</taxon>
        <taxon>Kitasatosporales</taxon>
        <taxon>Streptomycetaceae</taxon>
        <taxon>Actinacidiphila</taxon>
    </lineage>
</organism>
<keyword evidence="2" id="KW-1185">Reference proteome</keyword>
<dbReference type="Proteomes" id="UP000749040">
    <property type="component" value="Unassembled WGS sequence"/>
</dbReference>
<evidence type="ECO:0000313" key="2">
    <source>
        <dbReference type="Proteomes" id="UP000749040"/>
    </source>
</evidence>
<evidence type="ECO:0000313" key="1">
    <source>
        <dbReference type="EMBL" id="MBM9509979.1"/>
    </source>
</evidence>